<dbReference type="InterPro" id="IPR019980">
    <property type="entry name" value="Ribosomal_uS13_bac-type"/>
</dbReference>
<dbReference type="HAMAP" id="MF_01315">
    <property type="entry name" value="Ribosomal_uS13"/>
    <property type="match status" value="1"/>
</dbReference>
<dbReference type="GO" id="GO:0015935">
    <property type="term" value="C:small ribosomal subunit"/>
    <property type="evidence" value="ECO:0007669"/>
    <property type="project" value="TreeGrafter"/>
</dbReference>
<reference evidence="10 11" key="1">
    <citation type="journal article" date="2015" name="Nature">
        <title>rRNA introns, odd ribosomes, and small enigmatic genomes across a large radiation of phyla.</title>
        <authorList>
            <person name="Brown C.T."/>
            <person name="Hug L.A."/>
            <person name="Thomas B.C."/>
            <person name="Sharon I."/>
            <person name="Castelle C.J."/>
            <person name="Singh A."/>
            <person name="Wilkins M.J."/>
            <person name="Williams K.H."/>
            <person name="Banfield J.F."/>
        </authorList>
    </citation>
    <scope>NUCLEOTIDE SEQUENCE [LARGE SCALE GENOMIC DNA]</scope>
</reference>
<proteinExistence type="inferred from homology"/>
<dbReference type="FunFam" id="1.10.8.50:FF:000001">
    <property type="entry name" value="30S ribosomal protein S13"/>
    <property type="match status" value="1"/>
</dbReference>
<evidence type="ECO:0000256" key="6">
    <source>
        <dbReference type="ARBA" id="ARBA00035166"/>
    </source>
</evidence>
<evidence type="ECO:0000256" key="9">
    <source>
        <dbReference type="SAM" id="MobiDB-lite"/>
    </source>
</evidence>
<dbReference type="PANTHER" id="PTHR10871">
    <property type="entry name" value="30S RIBOSOMAL PROTEIN S13/40S RIBOSOMAL PROTEIN S18"/>
    <property type="match status" value="1"/>
</dbReference>
<comment type="function">
    <text evidence="7">Located at the top of the head of the 30S subunit, it contacts several helices of the 16S rRNA. In the 70S ribosome it contacts the 23S rRNA (bridge B1a) and protein L5 of the 50S subunit (bridge B1b), connecting the 2 subunits; these bridges are implicated in subunit movement. Contacts the tRNAs in the A and P-sites.</text>
</comment>
<evidence type="ECO:0000256" key="5">
    <source>
        <dbReference type="ARBA" id="ARBA00023274"/>
    </source>
</evidence>
<dbReference type="EMBL" id="LBYB01000004">
    <property type="protein sequence ID" value="KKR42144.1"/>
    <property type="molecule type" value="Genomic_DNA"/>
</dbReference>
<dbReference type="AlphaFoldDB" id="A0A0G0QP25"/>
<keyword evidence="5 7" id="KW-0687">Ribonucleoprotein</keyword>
<evidence type="ECO:0000256" key="3">
    <source>
        <dbReference type="ARBA" id="ARBA00022884"/>
    </source>
</evidence>
<keyword evidence="7" id="KW-0820">tRNA-binding</keyword>
<dbReference type="GO" id="GO:0006412">
    <property type="term" value="P:translation"/>
    <property type="evidence" value="ECO:0007669"/>
    <property type="project" value="UniProtKB-UniRule"/>
</dbReference>
<keyword evidence="4 7" id="KW-0689">Ribosomal protein</keyword>
<keyword evidence="3 7" id="KW-0694">RNA-binding</keyword>
<dbReference type="Pfam" id="PF00416">
    <property type="entry name" value="Ribosomal_S13"/>
    <property type="match status" value="1"/>
</dbReference>
<evidence type="ECO:0000256" key="7">
    <source>
        <dbReference type="HAMAP-Rule" id="MF_01315"/>
    </source>
</evidence>
<dbReference type="InterPro" id="IPR001892">
    <property type="entry name" value="Ribosomal_uS13"/>
</dbReference>
<dbReference type="Proteomes" id="UP000034881">
    <property type="component" value="Unassembled WGS sequence"/>
</dbReference>
<organism evidence="10 11">
    <name type="scientific">Candidatus Daviesbacteria bacterium GW2011_GWC2_40_12</name>
    <dbReference type="NCBI Taxonomy" id="1618431"/>
    <lineage>
        <taxon>Bacteria</taxon>
        <taxon>Candidatus Daviesiibacteriota</taxon>
    </lineage>
</organism>
<dbReference type="Gene3D" id="4.10.910.10">
    <property type="entry name" value="30s ribosomal protein s13, domain 2"/>
    <property type="match status" value="1"/>
</dbReference>
<comment type="similarity">
    <text evidence="1 7 8">Belongs to the universal ribosomal protein uS13 family.</text>
</comment>
<dbReference type="GO" id="GO:0005829">
    <property type="term" value="C:cytosol"/>
    <property type="evidence" value="ECO:0007669"/>
    <property type="project" value="TreeGrafter"/>
</dbReference>
<dbReference type="SUPFAM" id="SSF46946">
    <property type="entry name" value="S13-like H2TH domain"/>
    <property type="match status" value="1"/>
</dbReference>
<dbReference type="InterPro" id="IPR010979">
    <property type="entry name" value="Ribosomal_uS13-like_H2TH"/>
</dbReference>
<comment type="subunit">
    <text evidence="7">Part of the 30S ribosomal subunit. Forms a loose heterodimer with protein S19. Forms two bridges to the 50S subunit in the 70S ribosome.</text>
</comment>
<dbReference type="GO" id="GO:0000049">
    <property type="term" value="F:tRNA binding"/>
    <property type="evidence" value="ECO:0007669"/>
    <property type="project" value="UniProtKB-UniRule"/>
</dbReference>
<protein>
    <recommendedName>
        <fullName evidence="6 7">Small ribosomal subunit protein uS13</fullName>
    </recommendedName>
</protein>
<keyword evidence="2 7" id="KW-0699">rRNA-binding</keyword>
<dbReference type="PANTHER" id="PTHR10871:SF1">
    <property type="entry name" value="SMALL RIBOSOMAL SUBUNIT PROTEIN US13M"/>
    <property type="match status" value="1"/>
</dbReference>
<name>A0A0G0QP25_9BACT</name>
<dbReference type="PROSITE" id="PS50159">
    <property type="entry name" value="RIBOSOMAL_S13_2"/>
    <property type="match status" value="1"/>
</dbReference>
<dbReference type="Gene3D" id="1.10.8.50">
    <property type="match status" value="1"/>
</dbReference>
<evidence type="ECO:0000256" key="2">
    <source>
        <dbReference type="ARBA" id="ARBA00022730"/>
    </source>
</evidence>
<dbReference type="NCBIfam" id="TIGR03631">
    <property type="entry name" value="uS13_bact"/>
    <property type="match status" value="1"/>
</dbReference>
<dbReference type="GO" id="GO:0003735">
    <property type="term" value="F:structural constituent of ribosome"/>
    <property type="evidence" value="ECO:0007669"/>
    <property type="project" value="InterPro"/>
</dbReference>
<feature type="compositionally biased region" description="Basic residues" evidence="9">
    <location>
        <begin position="88"/>
        <end position="115"/>
    </location>
</feature>
<feature type="region of interest" description="Disordered" evidence="9">
    <location>
        <begin position="85"/>
        <end position="137"/>
    </location>
</feature>
<evidence type="ECO:0000313" key="10">
    <source>
        <dbReference type="EMBL" id="KKR42144.1"/>
    </source>
</evidence>
<evidence type="ECO:0000256" key="8">
    <source>
        <dbReference type="RuleBase" id="RU003830"/>
    </source>
</evidence>
<sequence length="137" mass="15296">MARIAGVDLPENKRVDIGLTYIFGIGRSNVAKVIKVAQVAPDKRIKDLTEEEIGKLQKSVEQFKVEGDLRQEIEQNIKRLEEIGSYRGTRHRKGLPSRGQRTRSNARTKRGKRKTVGTVRKEVVAKTGGETGGEAKK</sequence>
<dbReference type="PIRSF" id="PIRSF002134">
    <property type="entry name" value="Ribosomal_S13"/>
    <property type="match status" value="1"/>
</dbReference>
<dbReference type="InterPro" id="IPR027437">
    <property type="entry name" value="Rbsml_uS13_C"/>
</dbReference>
<evidence type="ECO:0000313" key="11">
    <source>
        <dbReference type="Proteomes" id="UP000034881"/>
    </source>
</evidence>
<accession>A0A0G0QP25</accession>
<evidence type="ECO:0000256" key="1">
    <source>
        <dbReference type="ARBA" id="ARBA00008080"/>
    </source>
</evidence>
<dbReference type="GO" id="GO:0019843">
    <property type="term" value="F:rRNA binding"/>
    <property type="evidence" value="ECO:0007669"/>
    <property type="project" value="UniProtKB-UniRule"/>
</dbReference>
<evidence type="ECO:0000256" key="4">
    <source>
        <dbReference type="ARBA" id="ARBA00022980"/>
    </source>
</evidence>
<dbReference type="PATRIC" id="fig|1618431.3.peg.695"/>
<comment type="caution">
    <text evidence="10">The sequence shown here is derived from an EMBL/GenBank/DDBJ whole genome shotgun (WGS) entry which is preliminary data.</text>
</comment>
<gene>
    <name evidence="7" type="primary">rpsM</name>
    <name evidence="10" type="ORF">UT77_C0004G0128</name>
</gene>